<dbReference type="GO" id="GO:0008720">
    <property type="term" value="F:D-lactate dehydrogenase (NAD+) activity"/>
    <property type="evidence" value="ECO:0007669"/>
    <property type="project" value="UniProtKB-EC"/>
</dbReference>
<reference evidence="8" key="1">
    <citation type="journal article" date="2019" name="Int. J. Syst. Evol. Microbiol.">
        <title>The Global Catalogue of Microorganisms (GCM) 10K type strain sequencing project: providing services to taxonomists for standard genome sequencing and annotation.</title>
        <authorList>
            <consortium name="The Broad Institute Genomics Platform"/>
            <consortium name="The Broad Institute Genome Sequencing Center for Infectious Disease"/>
            <person name="Wu L."/>
            <person name="Ma J."/>
        </authorList>
    </citation>
    <scope>NUCLEOTIDE SEQUENCE [LARGE SCALE GENOMIC DNA]</scope>
    <source>
        <strain evidence="8">CCUG 56752</strain>
    </source>
</reference>
<gene>
    <name evidence="7" type="ORF">ACFQ0R_00750</name>
</gene>
<evidence type="ECO:0000259" key="5">
    <source>
        <dbReference type="Pfam" id="PF00389"/>
    </source>
</evidence>
<accession>A0ABW3GM53</accession>
<dbReference type="Proteomes" id="UP001597049">
    <property type="component" value="Unassembled WGS sequence"/>
</dbReference>
<feature type="domain" description="D-isomer specific 2-hydroxyacid dehydrogenase catalytic" evidence="5">
    <location>
        <begin position="3"/>
        <end position="328"/>
    </location>
</feature>
<evidence type="ECO:0000256" key="4">
    <source>
        <dbReference type="RuleBase" id="RU003719"/>
    </source>
</evidence>
<keyword evidence="8" id="KW-1185">Reference proteome</keyword>
<dbReference type="SUPFAM" id="SSF51735">
    <property type="entry name" value="NAD(P)-binding Rossmann-fold domains"/>
    <property type="match status" value="1"/>
</dbReference>
<dbReference type="InterPro" id="IPR006140">
    <property type="entry name" value="D-isomer_DH_NAD-bd"/>
</dbReference>
<dbReference type="SUPFAM" id="SSF52283">
    <property type="entry name" value="Formate/glycerate dehydrogenase catalytic domain-like"/>
    <property type="match status" value="1"/>
</dbReference>
<feature type="domain" description="D-isomer specific 2-hydroxyacid dehydrogenase NAD-binding" evidence="6">
    <location>
        <begin position="110"/>
        <end position="297"/>
    </location>
</feature>
<dbReference type="EMBL" id="JBHTIV010000002">
    <property type="protein sequence ID" value="MFD0931117.1"/>
    <property type="molecule type" value="Genomic_DNA"/>
</dbReference>
<evidence type="ECO:0000256" key="3">
    <source>
        <dbReference type="ARBA" id="ARBA00023027"/>
    </source>
</evidence>
<dbReference type="Gene3D" id="3.40.50.720">
    <property type="entry name" value="NAD(P)-binding Rossmann-like Domain"/>
    <property type="match status" value="2"/>
</dbReference>
<dbReference type="Pfam" id="PF02826">
    <property type="entry name" value="2-Hacid_dh_C"/>
    <property type="match status" value="1"/>
</dbReference>
<dbReference type="InterPro" id="IPR006139">
    <property type="entry name" value="D-isomer_2_OHA_DH_cat_dom"/>
</dbReference>
<keyword evidence="3" id="KW-0520">NAD</keyword>
<name>A0ABW3GM53_9FLAO</name>
<dbReference type="CDD" id="cd12183">
    <property type="entry name" value="LDH_like_2"/>
    <property type="match status" value="1"/>
</dbReference>
<dbReference type="Pfam" id="PF00389">
    <property type="entry name" value="2-Hacid_dh"/>
    <property type="match status" value="1"/>
</dbReference>
<sequence>MRVAVFSSKPYDRRYFEEYNQVYNYDLSFFDTNLNTQTSNLTQGFDVVCVFVNDHLNEEVIEALADNGVKLIALRCAGFNNVDLKAAEKYQIKVTRVPAYSPQAVAEHALALILTLNRKTHKAYNRVKEGNFSLDKLIGFNVYNKTVGVIGTGKIGQAFCEIMLGLGCKVLAYDIAPQSSLKDRGVSYVTLEELYKNSDIISLHCPLLEATQHLINNESINQMKTQVMIINTSRGGLIKTEDVIKNLKDKKVGYLGIDVYEQEENLFFEDKSEQIIEDDTLLRLISFPNVLITSHQAFLTSEALTEISKTVFQNIHDFENQTSLMNEVKAQ</sequence>
<evidence type="ECO:0000256" key="2">
    <source>
        <dbReference type="ARBA" id="ARBA00023002"/>
    </source>
</evidence>
<organism evidence="7 8">
    <name type="scientific">Psychroflexus salinarum</name>
    <dbReference type="NCBI Taxonomy" id="546024"/>
    <lineage>
        <taxon>Bacteria</taxon>
        <taxon>Pseudomonadati</taxon>
        <taxon>Bacteroidota</taxon>
        <taxon>Flavobacteriia</taxon>
        <taxon>Flavobacteriales</taxon>
        <taxon>Flavobacteriaceae</taxon>
        <taxon>Psychroflexus</taxon>
    </lineage>
</organism>
<dbReference type="RefSeq" id="WP_379656456.1">
    <property type="nucleotide sequence ID" value="NZ_JBHTIV010000002.1"/>
</dbReference>
<dbReference type="EC" id="1.1.1.28" evidence="7"/>
<comment type="similarity">
    <text evidence="1 4">Belongs to the D-isomer specific 2-hydroxyacid dehydrogenase family.</text>
</comment>
<keyword evidence="2 4" id="KW-0560">Oxidoreductase</keyword>
<evidence type="ECO:0000259" key="6">
    <source>
        <dbReference type="Pfam" id="PF02826"/>
    </source>
</evidence>
<dbReference type="PROSITE" id="PS00670">
    <property type="entry name" value="D_2_HYDROXYACID_DH_2"/>
    <property type="match status" value="1"/>
</dbReference>
<proteinExistence type="inferred from homology"/>
<dbReference type="InterPro" id="IPR029752">
    <property type="entry name" value="D-isomer_DH_CS1"/>
</dbReference>
<dbReference type="InterPro" id="IPR029753">
    <property type="entry name" value="D-isomer_DH_CS"/>
</dbReference>
<dbReference type="InterPro" id="IPR058205">
    <property type="entry name" value="D-LDH-like"/>
</dbReference>
<dbReference type="PANTHER" id="PTHR43026:SF1">
    <property type="entry name" value="2-HYDROXYACID DEHYDROGENASE HOMOLOG 1-RELATED"/>
    <property type="match status" value="1"/>
</dbReference>
<evidence type="ECO:0000313" key="8">
    <source>
        <dbReference type="Proteomes" id="UP001597049"/>
    </source>
</evidence>
<protein>
    <submittedName>
        <fullName evidence="7">2-hydroxyacid dehydrogenase</fullName>
        <ecNumber evidence="7">1.1.1.28</ecNumber>
    </submittedName>
</protein>
<dbReference type="PROSITE" id="PS00065">
    <property type="entry name" value="D_2_HYDROXYACID_DH_1"/>
    <property type="match status" value="1"/>
</dbReference>
<evidence type="ECO:0000256" key="1">
    <source>
        <dbReference type="ARBA" id="ARBA00005854"/>
    </source>
</evidence>
<dbReference type="PANTHER" id="PTHR43026">
    <property type="entry name" value="2-HYDROXYACID DEHYDROGENASE HOMOLOG 1-RELATED"/>
    <property type="match status" value="1"/>
</dbReference>
<evidence type="ECO:0000313" key="7">
    <source>
        <dbReference type="EMBL" id="MFD0931117.1"/>
    </source>
</evidence>
<comment type="caution">
    <text evidence="7">The sequence shown here is derived from an EMBL/GenBank/DDBJ whole genome shotgun (WGS) entry which is preliminary data.</text>
</comment>
<dbReference type="InterPro" id="IPR036291">
    <property type="entry name" value="NAD(P)-bd_dom_sf"/>
</dbReference>